<name>A0A438CP18_VITVI</name>
<proteinExistence type="predicted"/>
<evidence type="ECO:0000313" key="1">
    <source>
        <dbReference type="EMBL" id="RVW24928.1"/>
    </source>
</evidence>
<organism evidence="1 2">
    <name type="scientific">Vitis vinifera</name>
    <name type="common">Grape</name>
    <dbReference type="NCBI Taxonomy" id="29760"/>
    <lineage>
        <taxon>Eukaryota</taxon>
        <taxon>Viridiplantae</taxon>
        <taxon>Streptophyta</taxon>
        <taxon>Embryophyta</taxon>
        <taxon>Tracheophyta</taxon>
        <taxon>Spermatophyta</taxon>
        <taxon>Magnoliopsida</taxon>
        <taxon>eudicotyledons</taxon>
        <taxon>Gunneridae</taxon>
        <taxon>Pentapetalae</taxon>
        <taxon>rosids</taxon>
        <taxon>Vitales</taxon>
        <taxon>Vitaceae</taxon>
        <taxon>Viteae</taxon>
        <taxon>Vitis</taxon>
    </lineage>
</organism>
<evidence type="ECO:0000313" key="2">
    <source>
        <dbReference type="Proteomes" id="UP000288805"/>
    </source>
</evidence>
<gene>
    <name evidence="1" type="ORF">CK203_079496</name>
</gene>
<sequence length="161" mass="18064">MLGTILEYYGFPFEPGKEKKCHCREVYTISRWQGSVTKTESTFTSASLTTAHEHHYVPPPNLILKDFGDREDTPSRPLIVSTLEVVFTSPNLYAALHILVGLSSILDIGLSSSNGYIHISTEAFKQLLARLDVIQETQANIQLTLQQLIQRVDDDLTMVVQ</sequence>
<dbReference type="Proteomes" id="UP000288805">
    <property type="component" value="Unassembled WGS sequence"/>
</dbReference>
<comment type="caution">
    <text evidence="1">The sequence shown here is derived from an EMBL/GenBank/DDBJ whole genome shotgun (WGS) entry which is preliminary data.</text>
</comment>
<dbReference type="AlphaFoldDB" id="A0A438CP18"/>
<accession>A0A438CP18</accession>
<dbReference type="EMBL" id="QGNW01002161">
    <property type="protein sequence ID" value="RVW24928.1"/>
    <property type="molecule type" value="Genomic_DNA"/>
</dbReference>
<reference evidence="1 2" key="1">
    <citation type="journal article" date="2018" name="PLoS Genet.">
        <title>Population sequencing reveals clonal diversity and ancestral inbreeding in the grapevine cultivar Chardonnay.</title>
        <authorList>
            <person name="Roach M.J."/>
            <person name="Johnson D.L."/>
            <person name="Bohlmann J."/>
            <person name="van Vuuren H.J."/>
            <person name="Jones S.J."/>
            <person name="Pretorius I.S."/>
            <person name="Schmidt S.A."/>
            <person name="Borneman A.R."/>
        </authorList>
    </citation>
    <scope>NUCLEOTIDE SEQUENCE [LARGE SCALE GENOMIC DNA]</scope>
    <source>
        <strain evidence="2">cv. Chardonnay</strain>
        <tissue evidence="1">Leaf</tissue>
    </source>
</reference>
<protein>
    <submittedName>
        <fullName evidence="1">Uncharacterized protein</fullName>
    </submittedName>
</protein>